<sequence length="279" mass="31919">MKFLIILITLLLETICYDSKFRLSHRENEIRYGSCGEPMAEPLWLASLYTHDTYETKLSEMKKPPKSRYSQVHTTTPIDKSPLTTQTSTQVSVNTSSDSSKTSDNSTVSTGTAVTETPTKKREITTEIPPTNAVFISQTHVLTSSSWFIKWKKSKHTERSKSDSSQEKESGKWTWKSDETPVNSSICETDRSANYHTNGMNFRVLDSRQQWKKVEEIHFLRYCEFVTSQVGFLTLLVVNRSVMSVPVVCLPKDKNKIRLDRTGVFGNERDHTFVDSVRK</sequence>
<evidence type="ECO:0000313" key="5">
    <source>
        <dbReference type="WormBase" id="D1081.10"/>
    </source>
</evidence>
<protein>
    <submittedName>
        <fullName evidence="3">Uncharacterized protein</fullName>
    </submittedName>
</protein>
<dbReference type="OrthoDB" id="10423263at2759"/>
<keyword evidence="4" id="KW-1185">Reference proteome</keyword>
<evidence type="ECO:0000256" key="2">
    <source>
        <dbReference type="SAM" id="SignalP"/>
    </source>
</evidence>
<accession>A7LPH7</accession>
<dbReference type="eggNOG" id="ENOG502TIK6">
    <property type="taxonomic scope" value="Eukaryota"/>
</dbReference>
<evidence type="ECO:0000256" key="1">
    <source>
        <dbReference type="SAM" id="MobiDB-lite"/>
    </source>
</evidence>
<dbReference type="Proteomes" id="UP000001940">
    <property type="component" value="Chromosome I"/>
</dbReference>
<dbReference type="Bgee" id="WBGene00045508">
    <property type="expression patterns" value="Expressed in multicellular organism and 2 other cell types or tissues"/>
</dbReference>
<dbReference type="RefSeq" id="NP_001122436.2">
    <property type="nucleotide sequence ID" value="NM_001128964.2"/>
</dbReference>
<dbReference type="InParanoid" id="A7LPH7"/>
<reference evidence="3 4" key="1">
    <citation type="journal article" date="1998" name="Science">
        <title>Genome sequence of the nematode C. elegans: a platform for investigating biology.</title>
        <authorList>
            <consortium name="The C. elegans sequencing consortium"/>
            <person name="Sulson J.E."/>
            <person name="Waterston R."/>
        </authorList>
    </citation>
    <scope>NUCLEOTIDE SEQUENCE [LARGE SCALE GENOMIC DNA]</scope>
    <source>
        <strain evidence="3 4">Bristol N2</strain>
    </source>
</reference>
<dbReference type="GeneID" id="6418579"/>
<feature type="compositionally biased region" description="Low complexity" evidence="1">
    <location>
        <begin position="84"/>
        <end position="110"/>
    </location>
</feature>
<feature type="compositionally biased region" description="Polar residues" evidence="1">
    <location>
        <begin position="68"/>
        <end position="78"/>
    </location>
</feature>
<dbReference type="PANTHER" id="PTHR34005">
    <property type="entry name" value="PROTEIN CBG15054-RELATED"/>
    <property type="match status" value="1"/>
</dbReference>
<organism evidence="3 4">
    <name type="scientific">Caenorhabditis elegans</name>
    <dbReference type="NCBI Taxonomy" id="6239"/>
    <lineage>
        <taxon>Eukaryota</taxon>
        <taxon>Metazoa</taxon>
        <taxon>Ecdysozoa</taxon>
        <taxon>Nematoda</taxon>
        <taxon>Chromadorea</taxon>
        <taxon>Rhabditida</taxon>
        <taxon>Rhabditina</taxon>
        <taxon>Rhabditomorpha</taxon>
        <taxon>Rhabditoidea</taxon>
        <taxon>Rhabditidae</taxon>
        <taxon>Peloderinae</taxon>
        <taxon>Caenorhabditis</taxon>
    </lineage>
</organism>
<gene>
    <name evidence="3" type="ORF">CELE_D1081.10</name>
    <name evidence="3 5" type="ORF">D1081.10</name>
</gene>
<dbReference type="HOGENOM" id="CLU_998306_0_0_1"/>
<dbReference type="KEGG" id="cel:CELE_D1081.10"/>
<feature type="signal peptide" evidence="2">
    <location>
        <begin position="1"/>
        <end position="18"/>
    </location>
</feature>
<keyword evidence="2" id="KW-0732">Signal</keyword>
<dbReference type="PANTHER" id="PTHR34005:SF1">
    <property type="entry name" value="PROTEIN CBG15054"/>
    <property type="match status" value="1"/>
</dbReference>
<name>A7LPH7_CAEEL</name>
<dbReference type="WormBase" id="D1081.10">
    <property type="protein sequence ID" value="CE45470"/>
    <property type="gene ID" value="WBGene00045508"/>
</dbReference>
<feature type="chain" id="PRO_5002709584" evidence="2">
    <location>
        <begin position="19"/>
        <end position="279"/>
    </location>
</feature>
<proteinExistence type="predicted"/>
<dbReference type="FunCoup" id="A7LPH7">
    <property type="interactions" value="226"/>
</dbReference>
<evidence type="ECO:0000313" key="3">
    <source>
        <dbReference type="EMBL" id="CAO82023.2"/>
    </source>
</evidence>
<dbReference type="EMBL" id="BX284601">
    <property type="protein sequence ID" value="CAO82023.2"/>
    <property type="molecule type" value="Genomic_DNA"/>
</dbReference>
<dbReference type="UCSC" id="D1081.10">
    <property type="organism name" value="c. elegans"/>
</dbReference>
<dbReference type="AlphaFoldDB" id="A7LPH7"/>
<dbReference type="PaxDb" id="6239-D1081.10"/>
<dbReference type="CTD" id="6418579"/>
<evidence type="ECO:0000313" key="4">
    <source>
        <dbReference type="Proteomes" id="UP000001940"/>
    </source>
</evidence>
<dbReference type="AGR" id="WB:WBGene00045508"/>
<feature type="region of interest" description="Disordered" evidence="1">
    <location>
        <begin position="59"/>
        <end position="126"/>
    </location>
</feature>